<dbReference type="RefSeq" id="WP_163749764.1">
    <property type="nucleotide sequence ID" value="NZ_AP022596.1"/>
</dbReference>
<dbReference type="PANTHER" id="PTHR33371">
    <property type="entry name" value="INTERMEMBRANE PHOSPHOLIPID TRANSPORT SYSTEM BINDING PROTEIN MLAD-RELATED"/>
    <property type="match status" value="1"/>
</dbReference>
<keyword evidence="2" id="KW-0472">Membrane</keyword>
<protein>
    <submittedName>
        <fullName evidence="5">Putative Mce family protein</fullName>
    </submittedName>
</protein>
<evidence type="ECO:0000256" key="1">
    <source>
        <dbReference type="SAM" id="MobiDB-lite"/>
    </source>
</evidence>
<evidence type="ECO:0000259" key="3">
    <source>
        <dbReference type="Pfam" id="PF02470"/>
    </source>
</evidence>
<feature type="transmembrane region" description="Helical" evidence="2">
    <location>
        <begin position="17"/>
        <end position="36"/>
    </location>
</feature>
<dbReference type="EMBL" id="AP022596">
    <property type="protein sequence ID" value="BBY65730.1"/>
    <property type="molecule type" value="Genomic_DNA"/>
</dbReference>
<dbReference type="AlphaFoldDB" id="A0A7I7T9R4"/>
<keyword evidence="2" id="KW-0812">Transmembrane</keyword>
<evidence type="ECO:0000313" key="6">
    <source>
        <dbReference type="Proteomes" id="UP000467148"/>
    </source>
</evidence>
<dbReference type="Pfam" id="PF11887">
    <property type="entry name" value="Mce4_CUP1"/>
    <property type="match status" value="1"/>
</dbReference>
<keyword evidence="2" id="KW-1133">Transmembrane helix</keyword>
<evidence type="ECO:0000259" key="4">
    <source>
        <dbReference type="Pfam" id="PF11887"/>
    </source>
</evidence>
<dbReference type="Pfam" id="PF02470">
    <property type="entry name" value="MlaD"/>
    <property type="match status" value="1"/>
</dbReference>
<organism evidence="5 6">
    <name type="scientific">Mycolicibacterium helvum</name>
    <dbReference type="NCBI Taxonomy" id="1534349"/>
    <lineage>
        <taxon>Bacteria</taxon>
        <taxon>Bacillati</taxon>
        <taxon>Actinomycetota</taxon>
        <taxon>Actinomycetes</taxon>
        <taxon>Mycobacteriales</taxon>
        <taxon>Mycobacteriaceae</taxon>
        <taxon>Mycolicibacterium</taxon>
    </lineage>
</organism>
<feature type="domain" description="Mammalian cell entry C-terminal" evidence="4">
    <location>
        <begin position="130"/>
        <end position="354"/>
    </location>
</feature>
<reference evidence="5 6" key="1">
    <citation type="journal article" date="2019" name="Emerg. Microbes Infect.">
        <title>Comprehensive subspecies identification of 175 nontuberculous mycobacteria species based on 7547 genomic profiles.</title>
        <authorList>
            <person name="Matsumoto Y."/>
            <person name="Kinjo T."/>
            <person name="Motooka D."/>
            <person name="Nabeya D."/>
            <person name="Jung N."/>
            <person name="Uechi K."/>
            <person name="Horii T."/>
            <person name="Iida T."/>
            <person name="Fujita J."/>
            <person name="Nakamura S."/>
        </authorList>
    </citation>
    <scope>NUCLEOTIDE SEQUENCE [LARGE SCALE GENOMIC DNA]</scope>
    <source>
        <strain evidence="5 6">JCM 30396</strain>
    </source>
</reference>
<dbReference type="PANTHER" id="PTHR33371:SF19">
    <property type="entry name" value="MCE-FAMILY PROTEIN MCE4A"/>
    <property type="match status" value="1"/>
</dbReference>
<dbReference type="InterPro" id="IPR003399">
    <property type="entry name" value="Mce/MlaD"/>
</dbReference>
<keyword evidence="6" id="KW-1185">Reference proteome</keyword>
<dbReference type="InterPro" id="IPR024516">
    <property type="entry name" value="Mce_C"/>
</dbReference>
<accession>A0A7I7T9R4</accession>
<dbReference type="GO" id="GO:0051701">
    <property type="term" value="P:biological process involved in interaction with host"/>
    <property type="evidence" value="ECO:0007669"/>
    <property type="project" value="TreeGrafter"/>
</dbReference>
<evidence type="ECO:0000256" key="2">
    <source>
        <dbReference type="SAM" id="Phobius"/>
    </source>
</evidence>
<dbReference type="KEGG" id="mhev:MHEL_39730"/>
<feature type="domain" description="Mce/MlaD" evidence="3">
    <location>
        <begin position="48"/>
        <end position="124"/>
    </location>
</feature>
<feature type="compositionally biased region" description="Pro residues" evidence="1">
    <location>
        <begin position="405"/>
        <end position="448"/>
    </location>
</feature>
<evidence type="ECO:0000313" key="5">
    <source>
        <dbReference type="EMBL" id="BBY65730.1"/>
    </source>
</evidence>
<dbReference type="InterPro" id="IPR052336">
    <property type="entry name" value="MlaD_Phospholipid_Transporter"/>
</dbReference>
<proteinExistence type="predicted"/>
<dbReference type="Proteomes" id="UP000467148">
    <property type="component" value="Chromosome"/>
</dbReference>
<feature type="region of interest" description="Disordered" evidence="1">
    <location>
        <begin position="373"/>
        <end position="466"/>
    </location>
</feature>
<sequence>MPNSFDTDARGPSTGRLYLAGVAFLLVLAVVVALLLGKYNGEFDPIVRVRAELVNVGDGLPAKSDVKFRGVLVGFVSEVVPASAGGPNIVDIELKTEYLSGIPNTVTARVVPSNVFAVSSVQLVDNGQSRAQLRPGAVIQEDQSLPTVLFQTTLNKLRQVLVAVGREPNGDRIGWVAALGEATQGRGDRLEKAGRDLNEIVAQLNTVVGTEPGPSTLSAFTAAAQGLRSAAPELFDALAPAVKPLQTFAEKRSELADFLFAANNTVGTLGAAFDNQTDRLINISTNLTAVIGELGARPQVVSGLIKNFVGLSQKASTTIDLDAGVIRANAIISLTPSRTYVRADCPRYGALEGPSCQTAPEVPVAPALTTALGSRGLPLPPGVSENRPNLAPPRGSVLPPEAYSPLPPAGPPPEGPPPLLPAESPPPAAPDPPAQPIPSPEPGPPPTVQPQSAVIGGNVGPVGSSQEKDQLSFIVGAQANSATEVLLGPLARGATVHLATATGGER</sequence>
<gene>
    <name evidence="5" type="ORF">MHEL_39730</name>
</gene>
<name>A0A7I7T9R4_9MYCO</name>
<dbReference type="GO" id="GO:0005576">
    <property type="term" value="C:extracellular region"/>
    <property type="evidence" value="ECO:0007669"/>
    <property type="project" value="TreeGrafter"/>
</dbReference>